<reference evidence="2 3" key="1">
    <citation type="submission" date="2019-06" db="EMBL/GenBank/DDBJ databases">
        <title>Sequencing the genomes of 1000 actinobacteria strains.</title>
        <authorList>
            <person name="Klenk H.-P."/>
        </authorList>
    </citation>
    <scope>NUCLEOTIDE SEQUENCE [LARGE SCALE GENOMIC DNA]</scope>
    <source>
        <strain evidence="2 3">DSM 19560</strain>
    </source>
</reference>
<comment type="similarity">
    <text evidence="1">Belongs to the ROK (NagC/XylR) family.</text>
</comment>
<evidence type="ECO:0000313" key="3">
    <source>
        <dbReference type="Proteomes" id="UP000318297"/>
    </source>
</evidence>
<sequence>MPGTAVVAAIDIGGTRIKASLIDADYRVLAELTTPTPADIASDVAGAVRHAIAALSQQAPDSDVAAIGIVVPGIVEEHTGRGVVAVNLGWRDLPIRELVHRDLGLRTVVGHDVRAGLLAEHRLGAATGQQNVLFAPVGTGIAGAAMVDGHVLTAGGWAGEFGHLVIDPAGPRCACGQTGCLETLASASAVVRNYRAATGRATTAASIAQAVADGTDETATAVWATATTALAKGLTAAVTLLGSELVIVGGGLAQSGDVLLTPVRSKVEELVTFQRRPQIVTARLGDRAGSYGAACLAWDAG</sequence>
<gene>
    <name evidence="2" type="ORF">BKA23_1011</name>
</gene>
<accession>A0A561E9D1</accession>
<dbReference type="EMBL" id="VIVQ01000001">
    <property type="protein sequence ID" value="TWE12211.1"/>
    <property type="molecule type" value="Genomic_DNA"/>
</dbReference>
<dbReference type="Proteomes" id="UP000318297">
    <property type="component" value="Unassembled WGS sequence"/>
</dbReference>
<dbReference type="InterPro" id="IPR043129">
    <property type="entry name" value="ATPase_NBD"/>
</dbReference>
<dbReference type="InterPro" id="IPR000600">
    <property type="entry name" value="ROK"/>
</dbReference>
<dbReference type="Pfam" id="PF00480">
    <property type="entry name" value="ROK"/>
    <property type="match status" value="1"/>
</dbReference>
<keyword evidence="3" id="KW-1185">Reference proteome</keyword>
<dbReference type="AlphaFoldDB" id="A0A561E9D1"/>
<protein>
    <submittedName>
        <fullName evidence="2">Glucokinase</fullName>
    </submittedName>
</protein>
<dbReference type="RefSeq" id="WP_145226034.1">
    <property type="nucleotide sequence ID" value="NZ_VIVQ01000001.1"/>
</dbReference>
<dbReference type="Gene3D" id="3.30.420.40">
    <property type="match status" value="2"/>
</dbReference>
<evidence type="ECO:0000313" key="2">
    <source>
        <dbReference type="EMBL" id="TWE12211.1"/>
    </source>
</evidence>
<dbReference type="PANTHER" id="PTHR18964">
    <property type="entry name" value="ROK (REPRESSOR, ORF, KINASE) FAMILY"/>
    <property type="match status" value="1"/>
</dbReference>
<dbReference type="SUPFAM" id="SSF53067">
    <property type="entry name" value="Actin-like ATPase domain"/>
    <property type="match status" value="1"/>
</dbReference>
<proteinExistence type="inferred from homology"/>
<evidence type="ECO:0000256" key="1">
    <source>
        <dbReference type="ARBA" id="ARBA00006479"/>
    </source>
</evidence>
<keyword evidence="2" id="KW-0808">Transferase</keyword>
<comment type="caution">
    <text evidence="2">The sequence shown here is derived from an EMBL/GenBank/DDBJ whole genome shotgun (WGS) entry which is preliminary data.</text>
</comment>
<organism evidence="2 3">
    <name type="scientific">Rudaeicoccus suwonensis</name>
    <dbReference type="NCBI Taxonomy" id="657409"/>
    <lineage>
        <taxon>Bacteria</taxon>
        <taxon>Bacillati</taxon>
        <taxon>Actinomycetota</taxon>
        <taxon>Actinomycetes</taxon>
        <taxon>Micrococcales</taxon>
        <taxon>Dermacoccaceae</taxon>
        <taxon>Rudaeicoccus</taxon>
    </lineage>
</organism>
<dbReference type="PANTHER" id="PTHR18964:SF149">
    <property type="entry name" value="BIFUNCTIONAL UDP-N-ACETYLGLUCOSAMINE 2-EPIMERASE_N-ACETYLMANNOSAMINE KINASE"/>
    <property type="match status" value="1"/>
</dbReference>
<name>A0A561E9D1_9MICO</name>
<dbReference type="OrthoDB" id="3189808at2"/>
<dbReference type="GO" id="GO:0016301">
    <property type="term" value="F:kinase activity"/>
    <property type="evidence" value="ECO:0007669"/>
    <property type="project" value="UniProtKB-KW"/>
</dbReference>
<keyword evidence="2" id="KW-0418">Kinase</keyword>